<dbReference type="VEuPathDB" id="FungiDB:H257_09595"/>
<dbReference type="GeneID" id="20811591"/>
<feature type="region of interest" description="Disordered" evidence="1">
    <location>
        <begin position="45"/>
        <end position="74"/>
    </location>
</feature>
<evidence type="ECO:0000256" key="1">
    <source>
        <dbReference type="SAM" id="MobiDB-lite"/>
    </source>
</evidence>
<dbReference type="EMBL" id="KI913136">
    <property type="protein sequence ID" value="ETV76608.1"/>
    <property type="molecule type" value="Genomic_DNA"/>
</dbReference>
<sequence>MVRRFTILDHLTSTSSDSSLICQEDVVPYGLSDFLREVQHHPCNAEVAPSTAPTPPRTFSGKGDELPAPGGTYMSFQPPCFGDEEEDDHMDQDELYQRILLQHPDLLAPPSSTVPADSGFDIEYTYQPVDATETFHDQVILVTSPCAKVGHRDDDPSVSSSTQHKPVKDKNRHELDPALADILRRHKELQMKRTTIMTHPTIQRQLKSFWPLCVKPAATPDSGVTGLTREVYHHFYATLLRGITTGWEDGLAASMLHRGWEFDRRGMEVMDLSCFCASLFFFVEHWVEDTTLPEYQRVLKRFRYIVQTTDPPCAAPDGLGADIPDIRLVEFNQRLLLQAEQKALQVLLGKSIDFDASAYLHQQSHQSSPTQLLPPRRPFSSSTAHFLCAGDAKFEGLRPIQSVAQIEINVKEKVRPATGGPTRRDSAPDIKKPMPALGRPLIHPKSAGKDKSRPPGIQHPLPHL</sequence>
<evidence type="ECO:0000313" key="2">
    <source>
        <dbReference type="EMBL" id="ETV76608.1"/>
    </source>
</evidence>
<gene>
    <name evidence="2" type="ORF">H257_09595</name>
</gene>
<dbReference type="AlphaFoldDB" id="W4GCF2"/>
<dbReference type="RefSeq" id="XP_009834153.1">
    <property type="nucleotide sequence ID" value="XM_009835851.1"/>
</dbReference>
<accession>W4GCF2</accession>
<protein>
    <submittedName>
        <fullName evidence="2">Uncharacterized protein</fullName>
    </submittedName>
</protein>
<organism evidence="2">
    <name type="scientific">Aphanomyces astaci</name>
    <name type="common">Crayfish plague agent</name>
    <dbReference type="NCBI Taxonomy" id="112090"/>
    <lineage>
        <taxon>Eukaryota</taxon>
        <taxon>Sar</taxon>
        <taxon>Stramenopiles</taxon>
        <taxon>Oomycota</taxon>
        <taxon>Saprolegniomycetes</taxon>
        <taxon>Saprolegniales</taxon>
        <taxon>Verrucalvaceae</taxon>
        <taxon>Aphanomyces</taxon>
    </lineage>
</organism>
<name>W4GCF2_APHAT</name>
<dbReference type="OrthoDB" id="72256at2759"/>
<proteinExistence type="predicted"/>
<reference evidence="2" key="1">
    <citation type="submission" date="2013-12" db="EMBL/GenBank/DDBJ databases">
        <title>The Genome Sequence of Aphanomyces astaci APO3.</title>
        <authorList>
            <consortium name="The Broad Institute Genomics Platform"/>
            <person name="Russ C."/>
            <person name="Tyler B."/>
            <person name="van West P."/>
            <person name="Dieguez-Uribeondo J."/>
            <person name="Young S.K."/>
            <person name="Zeng Q."/>
            <person name="Gargeya S."/>
            <person name="Fitzgerald M."/>
            <person name="Abouelleil A."/>
            <person name="Alvarado L."/>
            <person name="Chapman S.B."/>
            <person name="Gainer-Dewar J."/>
            <person name="Goldberg J."/>
            <person name="Griggs A."/>
            <person name="Gujja S."/>
            <person name="Hansen M."/>
            <person name="Howarth C."/>
            <person name="Imamovic A."/>
            <person name="Ireland A."/>
            <person name="Larimer J."/>
            <person name="McCowan C."/>
            <person name="Murphy C."/>
            <person name="Pearson M."/>
            <person name="Poon T.W."/>
            <person name="Priest M."/>
            <person name="Roberts A."/>
            <person name="Saif S."/>
            <person name="Shea T."/>
            <person name="Sykes S."/>
            <person name="Wortman J."/>
            <person name="Nusbaum C."/>
            <person name="Birren B."/>
        </authorList>
    </citation>
    <scope>NUCLEOTIDE SEQUENCE [LARGE SCALE GENOMIC DNA]</scope>
    <source>
        <strain evidence="2">APO3</strain>
    </source>
</reference>
<feature type="region of interest" description="Disordered" evidence="1">
    <location>
        <begin position="148"/>
        <end position="171"/>
    </location>
</feature>
<feature type="region of interest" description="Disordered" evidence="1">
    <location>
        <begin position="414"/>
        <end position="464"/>
    </location>
</feature>
<feature type="compositionally biased region" description="Basic and acidic residues" evidence="1">
    <location>
        <begin position="422"/>
        <end position="432"/>
    </location>
</feature>